<organism evidence="3 4">
    <name type="scientific">Brachybacterium hainanense</name>
    <dbReference type="NCBI Taxonomy" id="1541174"/>
    <lineage>
        <taxon>Bacteria</taxon>
        <taxon>Bacillati</taxon>
        <taxon>Actinomycetota</taxon>
        <taxon>Actinomycetes</taxon>
        <taxon>Micrococcales</taxon>
        <taxon>Dermabacteraceae</taxon>
        <taxon>Brachybacterium</taxon>
    </lineage>
</organism>
<dbReference type="InterPro" id="IPR013538">
    <property type="entry name" value="ASHA1/2-like_C"/>
</dbReference>
<dbReference type="SUPFAM" id="SSF55961">
    <property type="entry name" value="Bet v1-like"/>
    <property type="match status" value="1"/>
</dbReference>
<evidence type="ECO:0000313" key="3">
    <source>
        <dbReference type="EMBL" id="MFC0672771.1"/>
    </source>
</evidence>
<dbReference type="EMBL" id="JBHLSV010000002">
    <property type="protein sequence ID" value="MFC0672771.1"/>
    <property type="molecule type" value="Genomic_DNA"/>
</dbReference>
<accession>A0ABV6R708</accession>
<comment type="similarity">
    <text evidence="1">Belongs to the AHA1 family.</text>
</comment>
<gene>
    <name evidence="3" type="ORF">ACFFF6_02240</name>
</gene>
<dbReference type="Pfam" id="PF08327">
    <property type="entry name" value="AHSA1"/>
    <property type="match status" value="1"/>
</dbReference>
<evidence type="ECO:0000256" key="1">
    <source>
        <dbReference type="ARBA" id="ARBA00006817"/>
    </source>
</evidence>
<feature type="domain" description="Activator of Hsp90 ATPase homologue 1/2-like C-terminal" evidence="2">
    <location>
        <begin position="53"/>
        <end position="141"/>
    </location>
</feature>
<dbReference type="Proteomes" id="UP001589793">
    <property type="component" value="Unassembled WGS sequence"/>
</dbReference>
<comment type="caution">
    <text evidence="3">The sequence shown here is derived from an EMBL/GenBank/DDBJ whole genome shotgun (WGS) entry which is preliminary data.</text>
</comment>
<protein>
    <submittedName>
        <fullName evidence="3">SRPBCC domain-containing protein</fullName>
    </submittedName>
</protein>
<dbReference type="RefSeq" id="WP_376977820.1">
    <property type="nucleotide sequence ID" value="NZ_JBHLSV010000002.1"/>
</dbReference>
<keyword evidence="4" id="KW-1185">Reference proteome</keyword>
<reference evidence="3 4" key="1">
    <citation type="submission" date="2024-09" db="EMBL/GenBank/DDBJ databases">
        <authorList>
            <person name="Sun Q."/>
            <person name="Mori K."/>
        </authorList>
    </citation>
    <scope>NUCLEOTIDE SEQUENCE [LARGE SCALE GENOMIC DNA]</scope>
    <source>
        <strain evidence="3 4">CICC 10874</strain>
    </source>
</reference>
<name>A0ABV6R708_9MICO</name>
<evidence type="ECO:0000313" key="4">
    <source>
        <dbReference type="Proteomes" id="UP001589793"/>
    </source>
</evidence>
<dbReference type="Gene3D" id="3.30.530.20">
    <property type="match status" value="1"/>
</dbReference>
<proteinExistence type="inferred from homology"/>
<evidence type="ECO:0000259" key="2">
    <source>
        <dbReference type="Pfam" id="PF08327"/>
    </source>
</evidence>
<sequence>MTDHPVPAAEPDEILRSVRIAASPQTVFDVIREPGWFINEGAYVPHEITDLGDGTFRVVDPVHGAFVIAADVLEPPRRAVFRWLGGDAGEFAGAPTTTIEFTLVAEGQGTLLTVRESGFASLDEDSLARRRRIEENTEGWEIELGIARDVAEQRAA</sequence>
<dbReference type="InterPro" id="IPR023393">
    <property type="entry name" value="START-like_dom_sf"/>
</dbReference>